<gene>
    <name evidence="1" type="ORF">DPMN_021661</name>
</gene>
<sequence length="83" mass="9883">MGDYLFYLMIEAHDQLRHEFSKYYEVIRCYNLKFPGMAHTGHFLSSLLSMISDENPHTFWCESIPEDYVGFLEFLGRRLVPTK</sequence>
<protein>
    <submittedName>
        <fullName evidence="1">Uncharacterized protein</fullName>
    </submittedName>
</protein>
<keyword evidence="2" id="KW-1185">Reference proteome</keyword>
<reference evidence="1" key="2">
    <citation type="submission" date="2020-11" db="EMBL/GenBank/DDBJ databases">
        <authorList>
            <person name="McCartney M.A."/>
            <person name="Auch B."/>
            <person name="Kono T."/>
            <person name="Mallez S."/>
            <person name="Becker A."/>
            <person name="Gohl D.M."/>
            <person name="Silverstein K.A.T."/>
            <person name="Koren S."/>
            <person name="Bechman K.B."/>
            <person name="Herman A."/>
            <person name="Abrahante J.E."/>
            <person name="Garbe J."/>
        </authorList>
    </citation>
    <scope>NUCLEOTIDE SEQUENCE</scope>
    <source>
        <strain evidence="1">Duluth1</strain>
        <tissue evidence="1">Whole animal</tissue>
    </source>
</reference>
<accession>A0A9D4NMJ4</accession>
<dbReference type="AlphaFoldDB" id="A0A9D4NMJ4"/>
<name>A0A9D4NMJ4_DREPO</name>
<proteinExistence type="predicted"/>
<evidence type="ECO:0000313" key="1">
    <source>
        <dbReference type="EMBL" id="KAH3897473.1"/>
    </source>
</evidence>
<dbReference type="Proteomes" id="UP000828390">
    <property type="component" value="Unassembled WGS sequence"/>
</dbReference>
<reference evidence="1" key="1">
    <citation type="journal article" date="2019" name="bioRxiv">
        <title>The Genome of the Zebra Mussel, Dreissena polymorpha: A Resource for Invasive Species Research.</title>
        <authorList>
            <person name="McCartney M.A."/>
            <person name="Auch B."/>
            <person name="Kono T."/>
            <person name="Mallez S."/>
            <person name="Zhang Y."/>
            <person name="Obille A."/>
            <person name="Becker A."/>
            <person name="Abrahante J.E."/>
            <person name="Garbe J."/>
            <person name="Badalamenti J.P."/>
            <person name="Herman A."/>
            <person name="Mangelson H."/>
            <person name="Liachko I."/>
            <person name="Sullivan S."/>
            <person name="Sone E.D."/>
            <person name="Koren S."/>
            <person name="Silverstein K.A.T."/>
            <person name="Beckman K.B."/>
            <person name="Gohl D.M."/>
        </authorList>
    </citation>
    <scope>NUCLEOTIDE SEQUENCE</scope>
    <source>
        <strain evidence="1">Duluth1</strain>
        <tissue evidence="1">Whole animal</tissue>
    </source>
</reference>
<organism evidence="1 2">
    <name type="scientific">Dreissena polymorpha</name>
    <name type="common">Zebra mussel</name>
    <name type="synonym">Mytilus polymorpha</name>
    <dbReference type="NCBI Taxonomy" id="45954"/>
    <lineage>
        <taxon>Eukaryota</taxon>
        <taxon>Metazoa</taxon>
        <taxon>Spiralia</taxon>
        <taxon>Lophotrochozoa</taxon>
        <taxon>Mollusca</taxon>
        <taxon>Bivalvia</taxon>
        <taxon>Autobranchia</taxon>
        <taxon>Heteroconchia</taxon>
        <taxon>Euheterodonta</taxon>
        <taxon>Imparidentia</taxon>
        <taxon>Neoheterodontei</taxon>
        <taxon>Myida</taxon>
        <taxon>Dreissenoidea</taxon>
        <taxon>Dreissenidae</taxon>
        <taxon>Dreissena</taxon>
    </lineage>
</organism>
<evidence type="ECO:0000313" key="2">
    <source>
        <dbReference type="Proteomes" id="UP000828390"/>
    </source>
</evidence>
<dbReference type="EMBL" id="JAIWYP010000001">
    <property type="protein sequence ID" value="KAH3897473.1"/>
    <property type="molecule type" value="Genomic_DNA"/>
</dbReference>
<comment type="caution">
    <text evidence="1">The sequence shown here is derived from an EMBL/GenBank/DDBJ whole genome shotgun (WGS) entry which is preliminary data.</text>
</comment>